<dbReference type="InterPro" id="IPR007867">
    <property type="entry name" value="GMC_OxRtase_C"/>
</dbReference>
<name>A0ABN2N4D2_9PSEU</name>
<comment type="similarity">
    <text evidence="2 5">Belongs to the GMC oxidoreductase family.</text>
</comment>
<dbReference type="PIRSF" id="PIRSF000137">
    <property type="entry name" value="Alcohol_oxidase"/>
    <property type="match status" value="1"/>
</dbReference>
<organism evidence="8 9">
    <name type="scientific">Pseudonocardia ailaonensis</name>
    <dbReference type="NCBI Taxonomy" id="367279"/>
    <lineage>
        <taxon>Bacteria</taxon>
        <taxon>Bacillati</taxon>
        <taxon>Actinomycetota</taxon>
        <taxon>Actinomycetes</taxon>
        <taxon>Pseudonocardiales</taxon>
        <taxon>Pseudonocardiaceae</taxon>
        <taxon>Pseudonocardia</taxon>
    </lineage>
</organism>
<evidence type="ECO:0000259" key="6">
    <source>
        <dbReference type="PROSITE" id="PS00623"/>
    </source>
</evidence>
<keyword evidence="9" id="KW-1185">Reference proteome</keyword>
<keyword evidence="4 5" id="KW-0274">FAD</keyword>
<dbReference type="RefSeq" id="WP_344417833.1">
    <property type="nucleotide sequence ID" value="NZ_BAAAQK010000009.1"/>
</dbReference>
<evidence type="ECO:0000256" key="1">
    <source>
        <dbReference type="ARBA" id="ARBA00001974"/>
    </source>
</evidence>
<feature type="domain" description="Glucose-methanol-choline oxidoreductase N-terminal" evidence="6">
    <location>
        <begin position="81"/>
        <end position="104"/>
    </location>
</feature>
<dbReference type="PANTHER" id="PTHR11552">
    <property type="entry name" value="GLUCOSE-METHANOL-CHOLINE GMC OXIDOREDUCTASE"/>
    <property type="match status" value="1"/>
</dbReference>
<evidence type="ECO:0000313" key="8">
    <source>
        <dbReference type="EMBL" id="GAA1851788.1"/>
    </source>
</evidence>
<sequence length="527" mass="56404">MGLNTVIIGSGSSGSALAARLSEDDEHEVLLLEAGPDYPDRDSAPPSIRNPYDLAEDHDWGLEAYFVEPATSRRTLGYPRGRVVGGSSNVNASIAHRGTREDFAKWVALGNDRWDYDSVLPYYARLEADEEFGTDPHHSAVGPVAITRVDRARWPTAVVAVEESLLARGYPACPDHNAPDSTGVGSLPRNQAGEVQANGLFTYIHEARKRPNLTIRSGVTVRRLLFDGRRVSGVEVTTAGGTEVIPTDRVVLAAGAINTPHILTLSGVGPAEALTRLGIDPVCVLDGVGRNLQDHPLAFVVSVLKSDAPDRRYGALVALKTASAAVGEKDDIMLFPPVFEPSALLLDLDLGESKAMSVCGLVAKPRSTGWITVTSADPDVRPEIHLNFLAEPDDMSRLMEIVRLGHAVATSEPVARHVEEVLFPAAEIVADDDLLRDWLRANVSTGYHAAGTCRMGPSPDDGAVVDQRLRVHGLDGVWVADASIMPVITTGLTNLTAFMIGERAADLLGDVPGEPITTTPTTEDDRP</sequence>
<dbReference type="PROSITE" id="PS00623">
    <property type="entry name" value="GMC_OXRED_1"/>
    <property type="match status" value="1"/>
</dbReference>
<reference evidence="8 9" key="1">
    <citation type="journal article" date="2019" name="Int. J. Syst. Evol. Microbiol.">
        <title>The Global Catalogue of Microorganisms (GCM) 10K type strain sequencing project: providing services to taxonomists for standard genome sequencing and annotation.</title>
        <authorList>
            <consortium name="The Broad Institute Genomics Platform"/>
            <consortium name="The Broad Institute Genome Sequencing Center for Infectious Disease"/>
            <person name="Wu L."/>
            <person name="Ma J."/>
        </authorList>
    </citation>
    <scope>NUCLEOTIDE SEQUENCE [LARGE SCALE GENOMIC DNA]</scope>
    <source>
        <strain evidence="8 9">JCM 16009</strain>
    </source>
</reference>
<evidence type="ECO:0000313" key="9">
    <source>
        <dbReference type="Proteomes" id="UP001500449"/>
    </source>
</evidence>
<comment type="cofactor">
    <cofactor evidence="1">
        <name>FAD</name>
        <dbReference type="ChEBI" id="CHEBI:57692"/>
    </cofactor>
</comment>
<dbReference type="InterPro" id="IPR012132">
    <property type="entry name" value="GMC_OxRdtase"/>
</dbReference>
<accession>A0ABN2N4D2</accession>
<dbReference type="PANTHER" id="PTHR11552:SF147">
    <property type="entry name" value="CHOLINE DEHYDROGENASE, MITOCHONDRIAL"/>
    <property type="match status" value="1"/>
</dbReference>
<dbReference type="PROSITE" id="PS00624">
    <property type="entry name" value="GMC_OXRED_2"/>
    <property type="match status" value="1"/>
</dbReference>
<evidence type="ECO:0000259" key="7">
    <source>
        <dbReference type="PROSITE" id="PS00624"/>
    </source>
</evidence>
<dbReference type="Proteomes" id="UP001500449">
    <property type="component" value="Unassembled WGS sequence"/>
</dbReference>
<comment type="caution">
    <text evidence="8">The sequence shown here is derived from an EMBL/GenBank/DDBJ whole genome shotgun (WGS) entry which is preliminary data.</text>
</comment>
<evidence type="ECO:0000256" key="2">
    <source>
        <dbReference type="ARBA" id="ARBA00010790"/>
    </source>
</evidence>
<proteinExistence type="inferred from homology"/>
<evidence type="ECO:0000256" key="5">
    <source>
        <dbReference type="RuleBase" id="RU003968"/>
    </source>
</evidence>
<dbReference type="InterPro" id="IPR036188">
    <property type="entry name" value="FAD/NAD-bd_sf"/>
</dbReference>
<dbReference type="Pfam" id="PF00732">
    <property type="entry name" value="GMC_oxred_N"/>
    <property type="match status" value="1"/>
</dbReference>
<evidence type="ECO:0000256" key="4">
    <source>
        <dbReference type="ARBA" id="ARBA00022827"/>
    </source>
</evidence>
<dbReference type="Gene3D" id="3.50.50.60">
    <property type="entry name" value="FAD/NAD(P)-binding domain"/>
    <property type="match status" value="1"/>
</dbReference>
<dbReference type="EMBL" id="BAAAQK010000009">
    <property type="protein sequence ID" value="GAA1851788.1"/>
    <property type="molecule type" value="Genomic_DNA"/>
</dbReference>
<dbReference type="Gene3D" id="3.30.410.40">
    <property type="match status" value="1"/>
</dbReference>
<dbReference type="SUPFAM" id="SSF54373">
    <property type="entry name" value="FAD-linked reductases, C-terminal domain"/>
    <property type="match status" value="1"/>
</dbReference>
<protein>
    <submittedName>
        <fullName evidence="8">GMC family oxidoreductase N-terminal domain-containing protein</fullName>
    </submittedName>
</protein>
<gene>
    <name evidence="8" type="ORF">GCM10009836_34740</name>
</gene>
<keyword evidence="3 5" id="KW-0285">Flavoprotein</keyword>
<dbReference type="InterPro" id="IPR000172">
    <property type="entry name" value="GMC_OxRdtase_N"/>
</dbReference>
<dbReference type="Pfam" id="PF05199">
    <property type="entry name" value="GMC_oxred_C"/>
    <property type="match status" value="1"/>
</dbReference>
<feature type="domain" description="Glucose-methanol-choline oxidoreductase N-terminal" evidence="7">
    <location>
        <begin position="255"/>
        <end position="269"/>
    </location>
</feature>
<dbReference type="SUPFAM" id="SSF51905">
    <property type="entry name" value="FAD/NAD(P)-binding domain"/>
    <property type="match status" value="1"/>
</dbReference>
<evidence type="ECO:0000256" key="3">
    <source>
        <dbReference type="ARBA" id="ARBA00022630"/>
    </source>
</evidence>